<feature type="compositionally biased region" description="Basic and acidic residues" evidence="1">
    <location>
        <begin position="288"/>
        <end position="298"/>
    </location>
</feature>
<dbReference type="AlphaFoldDB" id="A0AAD8THE4"/>
<feature type="region of interest" description="Disordered" evidence="1">
    <location>
        <begin position="279"/>
        <end position="305"/>
    </location>
</feature>
<evidence type="ECO:0000313" key="2">
    <source>
        <dbReference type="EMBL" id="KAK1681824.1"/>
    </source>
</evidence>
<dbReference type="PANTHER" id="PTHR33170:SF48">
    <property type="entry name" value="CCHC-TYPE DOMAIN-CONTAINING PROTEIN"/>
    <property type="match status" value="1"/>
</dbReference>
<evidence type="ECO:0000256" key="1">
    <source>
        <dbReference type="SAM" id="MobiDB-lite"/>
    </source>
</evidence>
<proteinExistence type="predicted"/>
<gene>
    <name evidence="2" type="ORF">QYE76_042672</name>
</gene>
<accession>A0AAD8THE4</accession>
<sequence>MDNVGVVVVKEGEISAEELEKSFNEMWKVNWFWQIRQLGPKRFLVRFPPSKRIKEFVVYPSINLNKEGVVIYFVNWEGEAEPFEEFQEVWVKILGIPAKWLTWKTICQVYTTLGGLVNIDWHGIFRSFYKEVRVKVAVRDKSKIPSNKLFEMEQCFFLIDFLVEAEGEAIDVDEDDDDDDDEDPGHSNEGDKIDEDDELGDDFKALDKSKTGGSNIKMKTDPYIPPNGGRSVSRSVAQQILETSVQDKVFVMEPHISAENALVTRNAEENIGKNLLQHFDDESDEEIEGAKKKSDEMVSNKPSMPSLVWKEKKQWDLFKLQG</sequence>
<dbReference type="PANTHER" id="PTHR33170">
    <property type="entry name" value="DUF4283 DOMAIN-CONTAINING PROTEIN-RELATED"/>
    <property type="match status" value="1"/>
</dbReference>
<organism evidence="2 3">
    <name type="scientific">Lolium multiflorum</name>
    <name type="common">Italian ryegrass</name>
    <name type="synonym">Lolium perenne subsp. multiflorum</name>
    <dbReference type="NCBI Taxonomy" id="4521"/>
    <lineage>
        <taxon>Eukaryota</taxon>
        <taxon>Viridiplantae</taxon>
        <taxon>Streptophyta</taxon>
        <taxon>Embryophyta</taxon>
        <taxon>Tracheophyta</taxon>
        <taxon>Spermatophyta</taxon>
        <taxon>Magnoliopsida</taxon>
        <taxon>Liliopsida</taxon>
        <taxon>Poales</taxon>
        <taxon>Poaceae</taxon>
        <taxon>BOP clade</taxon>
        <taxon>Pooideae</taxon>
        <taxon>Poodae</taxon>
        <taxon>Poeae</taxon>
        <taxon>Poeae Chloroplast Group 2 (Poeae type)</taxon>
        <taxon>Loliodinae</taxon>
        <taxon>Loliinae</taxon>
        <taxon>Lolium</taxon>
    </lineage>
</organism>
<dbReference type="Proteomes" id="UP001231189">
    <property type="component" value="Unassembled WGS sequence"/>
</dbReference>
<evidence type="ECO:0008006" key="4">
    <source>
        <dbReference type="Google" id="ProtNLM"/>
    </source>
</evidence>
<protein>
    <recommendedName>
        <fullName evidence="4">DUF4283 domain-containing protein</fullName>
    </recommendedName>
</protein>
<feature type="compositionally biased region" description="Basic and acidic residues" evidence="1">
    <location>
        <begin position="201"/>
        <end position="210"/>
    </location>
</feature>
<reference evidence="2" key="1">
    <citation type="submission" date="2023-07" db="EMBL/GenBank/DDBJ databases">
        <title>A chromosome-level genome assembly of Lolium multiflorum.</title>
        <authorList>
            <person name="Chen Y."/>
            <person name="Copetti D."/>
            <person name="Kolliker R."/>
            <person name="Studer B."/>
        </authorList>
    </citation>
    <scope>NUCLEOTIDE SEQUENCE</scope>
    <source>
        <strain evidence="2">02402/16</strain>
        <tissue evidence="2">Leaf</tissue>
    </source>
</reference>
<keyword evidence="3" id="KW-1185">Reference proteome</keyword>
<feature type="compositionally biased region" description="Acidic residues" evidence="1">
    <location>
        <begin position="172"/>
        <end position="183"/>
    </location>
</feature>
<comment type="caution">
    <text evidence="2">The sequence shown here is derived from an EMBL/GenBank/DDBJ whole genome shotgun (WGS) entry which is preliminary data.</text>
</comment>
<dbReference type="EMBL" id="JAUUTY010000002">
    <property type="protein sequence ID" value="KAK1681824.1"/>
    <property type="molecule type" value="Genomic_DNA"/>
</dbReference>
<name>A0AAD8THE4_LOLMU</name>
<feature type="region of interest" description="Disordered" evidence="1">
    <location>
        <begin position="172"/>
        <end position="231"/>
    </location>
</feature>
<evidence type="ECO:0000313" key="3">
    <source>
        <dbReference type="Proteomes" id="UP001231189"/>
    </source>
</evidence>